<evidence type="ECO:0000313" key="1">
    <source>
        <dbReference type="EMBL" id="SDT45676.1"/>
    </source>
</evidence>
<dbReference type="EMBL" id="LT629750">
    <property type="protein sequence ID" value="SDT45676.1"/>
    <property type="molecule type" value="Genomic_DNA"/>
</dbReference>
<accession>A0A1H2AJG0</accession>
<reference evidence="2" key="1">
    <citation type="submission" date="2016-10" db="EMBL/GenBank/DDBJ databases">
        <authorList>
            <person name="Varghese N."/>
            <person name="Submissions S."/>
        </authorList>
    </citation>
    <scope>NUCLEOTIDE SEQUENCE [LARGE SCALE GENOMIC DNA]</scope>
    <source>
        <strain evidence="2">GAS369</strain>
    </source>
</reference>
<name>A0A1H2AJG0_9BRAD</name>
<proteinExistence type="predicted"/>
<dbReference type="RefSeq" id="WP_167558924.1">
    <property type="nucleotide sequence ID" value="NZ_LT629750.1"/>
</dbReference>
<organism evidence="1 2">
    <name type="scientific">Bradyrhizobium canariense</name>
    <dbReference type="NCBI Taxonomy" id="255045"/>
    <lineage>
        <taxon>Bacteria</taxon>
        <taxon>Pseudomonadati</taxon>
        <taxon>Pseudomonadota</taxon>
        <taxon>Alphaproteobacteria</taxon>
        <taxon>Hyphomicrobiales</taxon>
        <taxon>Nitrobacteraceae</taxon>
        <taxon>Bradyrhizobium</taxon>
    </lineage>
</organism>
<dbReference type="AlphaFoldDB" id="A0A1H2AJG0"/>
<keyword evidence="2" id="KW-1185">Reference proteome</keyword>
<dbReference type="Proteomes" id="UP000243904">
    <property type="component" value="Chromosome I"/>
</dbReference>
<protein>
    <submittedName>
        <fullName evidence="1">Uncharacterized protein</fullName>
    </submittedName>
</protein>
<gene>
    <name evidence="1" type="ORF">SAMN05444158_6185</name>
</gene>
<evidence type="ECO:0000313" key="2">
    <source>
        <dbReference type="Proteomes" id="UP000243904"/>
    </source>
</evidence>
<sequence length="56" mass="6330">MRDTLTNGSMAFRKAYLQSLIDVIEVDDKVIRIKGDKDLLEKAVLARKAAAARVRR</sequence>